<name>A0A366DT84_9NOCA</name>
<dbReference type="AlphaFoldDB" id="A0A366DT84"/>
<feature type="signal peptide" evidence="1">
    <location>
        <begin position="1"/>
        <end position="31"/>
    </location>
</feature>
<dbReference type="EMBL" id="QNRE01000003">
    <property type="protein sequence ID" value="RBO92484.1"/>
    <property type="molecule type" value="Genomic_DNA"/>
</dbReference>
<evidence type="ECO:0000313" key="2">
    <source>
        <dbReference type="EMBL" id="RBO92484.1"/>
    </source>
</evidence>
<dbReference type="OrthoDB" id="4563392at2"/>
<keyword evidence="3" id="KW-1185">Reference proteome</keyword>
<evidence type="ECO:0000313" key="3">
    <source>
        <dbReference type="Proteomes" id="UP000252586"/>
    </source>
</evidence>
<dbReference type="STRING" id="1210090.GCA_001613185_03616"/>
<sequence>MSTTAVRLVATAAACAALAVLGTATAGGAQAATHLRHYSGPGAQYACNADKAALGSVPGSVVLCDRLNNGVYRLSVVPHQEIPLHLLLLGVTGSFDGLSS</sequence>
<comment type="caution">
    <text evidence="2">The sequence shown here is derived from an EMBL/GenBank/DDBJ whole genome shotgun (WGS) entry which is preliminary data.</text>
</comment>
<proteinExistence type="predicted"/>
<reference evidence="2 3" key="1">
    <citation type="submission" date="2018-06" db="EMBL/GenBank/DDBJ databases">
        <title>Genomic Encyclopedia of Type Strains, Phase IV (KMG-IV): sequencing the most valuable type-strain genomes for metagenomic binning, comparative biology and taxonomic classification.</title>
        <authorList>
            <person name="Goeker M."/>
        </authorList>
    </citation>
    <scope>NUCLEOTIDE SEQUENCE [LARGE SCALE GENOMIC DNA]</scope>
    <source>
        <strain evidence="2 3">DSM 44599</strain>
    </source>
</reference>
<accession>A0A366DT84</accession>
<dbReference type="RefSeq" id="WP_067510143.1">
    <property type="nucleotide sequence ID" value="NZ_QNRE01000003.1"/>
</dbReference>
<feature type="chain" id="PRO_5016621197" description="Secreted protein" evidence="1">
    <location>
        <begin position="32"/>
        <end position="100"/>
    </location>
</feature>
<protein>
    <recommendedName>
        <fullName evidence="4">Secreted protein</fullName>
    </recommendedName>
</protein>
<dbReference type="Proteomes" id="UP000252586">
    <property type="component" value="Unassembled WGS sequence"/>
</dbReference>
<evidence type="ECO:0008006" key="4">
    <source>
        <dbReference type="Google" id="ProtNLM"/>
    </source>
</evidence>
<evidence type="ECO:0000256" key="1">
    <source>
        <dbReference type="SAM" id="SignalP"/>
    </source>
</evidence>
<organism evidence="2 3">
    <name type="scientific">Nocardia puris</name>
    <dbReference type="NCBI Taxonomy" id="208602"/>
    <lineage>
        <taxon>Bacteria</taxon>
        <taxon>Bacillati</taxon>
        <taxon>Actinomycetota</taxon>
        <taxon>Actinomycetes</taxon>
        <taxon>Mycobacteriales</taxon>
        <taxon>Nocardiaceae</taxon>
        <taxon>Nocardia</taxon>
    </lineage>
</organism>
<keyword evidence="1" id="KW-0732">Signal</keyword>
<gene>
    <name evidence="2" type="ORF">DFR74_103127</name>
</gene>